<gene>
    <name evidence="3" type="ORF">PR048_011139</name>
</gene>
<feature type="region of interest" description="Disordered" evidence="1">
    <location>
        <begin position="279"/>
        <end position="303"/>
    </location>
</feature>
<reference evidence="3 4" key="1">
    <citation type="submission" date="2023-02" db="EMBL/GenBank/DDBJ databases">
        <title>LHISI_Scaffold_Assembly.</title>
        <authorList>
            <person name="Stuart O.P."/>
            <person name="Cleave R."/>
            <person name="Magrath M.J.L."/>
            <person name="Mikheyev A.S."/>
        </authorList>
    </citation>
    <scope>NUCLEOTIDE SEQUENCE [LARGE SCALE GENOMIC DNA]</scope>
    <source>
        <strain evidence="3">Daus_M_001</strain>
        <tissue evidence="3">Leg muscle</tissue>
    </source>
</reference>
<protein>
    <submittedName>
        <fullName evidence="3">Uncharacterized protein</fullName>
    </submittedName>
</protein>
<name>A0ABQ9HKS1_9NEOP</name>
<evidence type="ECO:0000313" key="4">
    <source>
        <dbReference type="Proteomes" id="UP001159363"/>
    </source>
</evidence>
<dbReference type="EMBL" id="JARBHB010000004">
    <property type="protein sequence ID" value="KAJ8884943.1"/>
    <property type="molecule type" value="Genomic_DNA"/>
</dbReference>
<evidence type="ECO:0000256" key="2">
    <source>
        <dbReference type="SAM" id="SignalP"/>
    </source>
</evidence>
<keyword evidence="4" id="KW-1185">Reference proteome</keyword>
<sequence>MLNIGPGLIRSVVVRTYFTFLRLAASLVAMATTSCPAPACPCTCAAPDRSCDQAHALPIGSVCSPVAVALQGTAGQIVLGWEPVAHVITSARAGVPAVTCVQKVTSVNVPQAKCTPAVTYTCNDLGKHQAGKGREANDCEAFWLPTRALPPRLLPRLHNNKVLQEISMINGSPYRPLSKRLQLISVASINPLQALGGTKLNEKLFGALKTMKSEKSNPYHDSHCMKKNHGHDKCGVNSEVTHAEIFTALEPKYPHSKIWTALNSKVLRANEGDMCVWSSSGMKGQGKQEIPEEIRHPTALSHL</sequence>
<evidence type="ECO:0000256" key="1">
    <source>
        <dbReference type="SAM" id="MobiDB-lite"/>
    </source>
</evidence>
<dbReference type="Proteomes" id="UP001159363">
    <property type="component" value="Chromosome X"/>
</dbReference>
<comment type="caution">
    <text evidence="3">The sequence shown here is derived from an EMBL/GenBank/DDBJ whole genome shotgun (WGS) entry which is preliminary data.</text>
</comment>
<feature type="signal peptide" evidence="2">
    <location>
        <begin position="1"/>
        <end position="39"/>
    </location>
</feature>
<keyword evidence="2" id="KW-0732">Signal</keyword>
<proteinExistence type="predicted"/>
<organism evidence="3 4">
    <name type="scientific">Dryococelus australis</name>
    <dbReference type="NCBI Taxonomy" id="614101"/>
    <lineage>
        <taxon>Eukaryota</taxon>
        <taxon>Metazoa</taxon>
        <taxon>Ecdysozoa</taxon>
        <taxon>Arthropoda</taxon>
        <taxon>Hexapoda</taxon>
        <taxon>Insecta</taxon>
        <taxon>Pterygota</taxon>
        <taxon>Neoptera</taxon>
        <taxon>Polyneoptera</taxon>
        <taxon>Phasmatodea</taxon>
        <taxon>Verophasmatodea</taxon>
        <taxon>Anareolatae</taxon>
        <taxon>Phasmatidae</taxon>
        <taxon>Eurycanthinae</taxon>
        <taxon>Dryococelus</taxon>
    </lineage>
</organism>
<evidence type="ECO:0000313" key="3">
    <source>
        <dbReference type="EMBL" id="KAJ8884943.1"/>
    </source>
</evidence>
<feature type="chain" id="PRO_5046857570" evidence="2">
    <location>
        <begin position="40"/>
        <end position="303"/>
    </location>
</feature>
<accession>A0ABQ9HKS1</accession>